<evidence type="ECO:0000313" key="3">
    <source>
        <dbReference type="Proteomes" id="UP000183263"/>
    </source>
</evidence>
<gene>
    <name evidence="2" type="ORF">SAMN05444695_10846</name>
</gene>
<sequence>MENTDEQRPVADGRLLRVLTGATLPDGRRVDVRLDHGAVTHVTDAAPCSTTRAVERGVDTADTADALDLDGYLLLPAPAEPHAHLDKAFSWNEIRPPMGDLGRAIDSWREHSAHLTVDGIAVRARRAALALLANGTTAVRSHVDLLPGPAPLRGVRALVRVREELADVMDVQLVALCPFDTPDEILDEALDLGVDLVGGSPHHTPAPSSDLQRLLRIAERRGVGVDLHTDEQLNPDMLTLEELAKSVRDWPESMPVTAGHCVSLGTVDPDVLERTVRAVVDSRIGIVTLPITNLYLQGWDHPVSTPRGLTAVRALLDAGVRVGAGADNVRDPFNPLGRSDALETAMLLVTAAHLTTAEAYHAVSTGARAVMGLPEAGVFPGARADLLAVRAADLEEAIADASAERYVLRAGRLVSATHVHRSMYRA</sequence>
<dbReference type="InterPro" id="IPR013108">
    <property type="entry name" value="Amidohydro_3"/>
</dbReference>
<dbReference type="EMBL" id="FNDN01000008">
    <property type="protein sequence ID" value="SDI50137.1"/>
    <property type="molecule type" value="Genomic_DNA"/>
</dbReference>
<dbReference type="RefSeq" id="WP_083343134.1">
    <property type="nucleotide sequence ID" value="NZ_CP048813.1"/>
</dbReference>
<dbReference type="Gene3D" id="3.20.20.140">
    <property type="entry name" value="Metal-dependent hydrolases"/>
    <property type="match status" value="1"/>
</dbReference>
<dbReference type="PANTHER" id="PTHR32027">
    <property type="entry name" value="CYTOSINE DEAMINASE"/>
    <property type="match status" value="1"/>
</dbReference>
<feature type="domain" description="Amidohydrolase 3" evidence="1">
    <location>
        <begin position="149"/>
        <end position="414"/>
    </location>
</feature>
<evidence type="ECO:0000313" key="2">
    <source>
        <dbReference type="EMBL" id="SDI50137.1"/>
    </source>
</evidence>
<dbReference type="Gene3D" id="2.30.40.10">
    <property type="entry name" value="Urease, subunit C, domain 1"/>
    <property type="match status" value="1"/>
</dbReference>
<proteinExistence type="predicted"/>
<dbReference type="SUPFAM" id="SSF51556">
    <property type="entry name" value="Metallo-dependent hydrolases"/>
    <property type="match status" value="1"/>
</dbReference>
<dbReference type="InterPro" id="IPR052349">
    <property type="entry name" value="Metallo-hydrolase_Enzymes"/>
</dbReference>
<dbReference type="Pfam" id="PF07969">
    <property type="entry name" value="Amidohydro_3"/>
    <property type="match status" value="1"/>
</dbReference>
<keyword evidence="3" id="KW-1185">Reference proteome</keyword>
<organism evidence="2 3">
    <name type="scientific">Rhodococcus triatomae</name>
    <dbReference type="NCBI Taxonomy" id="300028"/>
    <lineage>
        <taxon>Bacteria</taxon>
        <taxon>Bacillati</taxon>
        <taxon>Actinomycetota</taxon>
        <taxon>Actinomycetes</taxon>
        <taxon>Mycobacteriales</taxon>
        <taxon>Nocardiaceae</taxon>
        <taxon>Rhodococcus</taxon>
    </lineage>
</organism>
<dbReference type="GO" id="GO:0016814">
    <property type="term" value="F:hydrolase activity, acting on carbon-nitrogen (but not peptide) bonds, in cyclic amidines"/>
    <property type="evidence" value="ECO:0007669"/>
    <property type="project" value="TreeGrafter"/>
</dbReference>
<dbReference type="PANTHER" id="PTHR32027:SF9">
    <property type="entry name" value="BLL3847 PROTEIN"/>
    <property type="match status" value="1"/>
</dbReference>
<dbReference type="InterPro" id="IPR011059">
    <property type="entry name" value="Metal-dep_hydrolase_composite"/>
</dbReference>
<name>A0A1G8L3I8_9NOCA</name>
<dbReference type="InterPro" id="IPR032466">
    <property type="entry name" value="Metal_Hydrolase"/>
</dbReference>
<protein>
    <submittedName>
        <fullName evidence="2">Cytosine deaminase</fullName>
    </submittedName>
</protein>
<evidence type="ECO:0000259" key="1">
    <source>
        <dbReference type="Pfam" id="PF07969"/>
    </source>
</evidence>
<dbReference type="Proteomes" id="UP000183263">
    <property type="component" value="Unassembled WGS sequence"/>
</dbReference>
<reference evidence="2 3" key="1">
    <citation type="submission" date="2016-10" db="EMBL/GenBank/DDBJ databases">
        <authorList>
            <person name="de Groot N.N."/>
        </authorList>
    </citation>
    <scope>NUCLEOTIDE SEQUENCE [LARGE SCALE GENOMIC DNA]</scope>
    <source>
        <strain evidence="2 3">DSM 44892</strain>
    </source>
</reference>
<accession>A0A1G8L3I8</accession>
<dbReference type="AlphaFoldDB" id="A0A1G8L3I8"/>